<dbReference type="OrthoDB" id="547796at2759"/>
<dbReference type="InterPro" id="IPR036400">
    <property type="entry name" value="Cyt_B5-like_heme/steroid_sf"/>
</dbReference>
<keyword evidence="1" id="KW-0754">Steroid-binding</keyword>
<sequence length="102" mass="11077">MAQTFTASELLSFDGTDAAKPVYIAVKGTVYDVSASREFYGKGGPYEAFAGRECARALAIMKVDLAECNDNLADCTEKQLKTLEDWIAKFNAKYAVVGKVAH</sequence>
<dbReference type="InterPro" id="IPR001199">
    <property type="entry name" value="Cyt_B5-like_heme/steroid-bd"/>
</dbReference>
<evidence type="ECO:0000313" key="5">
    <source>
        <dbReference type="Proteomes" id="UP000001058"/>
    </source>
</evidence>
<dbReference type="RefSeq" id="XP_002949310.1">
    <property type="nucleotide sequence ID" value="XM_002949264.1"/>
</dbReference>
<dbReference type="InParanoid" id="D8TSD3"/>
<evidence type="ECO:0000259" key="3">
    <source>
        <dbReference type="SMART" id="SM01117"/>
    </source>
</evidence>
<dbReference type="PANTHER" id="PTHR10281:SF104">
    <property type="entry name" value="CYTOCHROME B5 HEME-BINDING DOMAIN-CONTAINING PROTEIN"/>
    <property type="match status" value="1"/>
</dbReference>
<evidence type="ECO:0000256" key="1">
    <source>
        <dbReference type="ARBA" id="ARBA00022665"/>
    </source>
</evidence>
<gene>
    <name evidence="4" type="ORF">VOLCADRAFT_59178</name>
</gene>
<evidence type="ECO:0000256" key="2">
    <source>
        <dbReference type="ARBA" id="ARBA00038357"/>
    </source>
</evidence>
<dbReference type="GO" id="GO:0005496">
    <property type="term" value="F:steroid binding"/>
    <property type="evidence" value="ECO:0007669"/>
    <property type="project" value="UniProtKB-KW"/>
</dbReference>
<dbReference type="Gene3D" id="3.10.120.10">
    <property type="entry name" value="Cytochrome b5-like heme/steroid binding domain"/>
    <property type="match status" value="1"/>
</dbReference>
<comment type="similarity">
    <text evidence="2">Belongs to the cytochrome b5 family. MAPR subfamily.</text>
</comment>
<reference evidence="4 5" key="1">
    <citation type="journal article" date="2010" name="Science">
        <title>Genomic analysis of organismal complexity in the multicellular green alga Volvox carteri.</title>
        <authorList>
            <person name="Prochnik S.E."/>
            <person name="Umen J."/>
            <person name="Nedelcu A.M."/>
            <person name="Hallmann A."/>
            <person name="Miller S.M."/>
            <person name="Nishii I."/>
            <person name="Ferris P."/>
            <person name="Kuo A."/>
            <person name="Mitros T."/>
            <person name="Fritz-Laylin L.K."/>
            <person name="Hellsten U."/>
            <person name="Chapman J."/>
            <person name="Simakov O."/>
            <person name="Rensing S.A."/>
            <person name="Terry A."/>
            <person name="Pangilinan J."/>
            <person name="Kapitonov V."/>
            <person name="Jurka J."/>
            <person name="Salamov A."/>
            <person name="Shapiro H."/>
            <person name="Schmutz J."/>
            <person name="Grimwood J."/>
            <person name="Lindquist E."/>
            <person name="Lucas S."/>
            <person name="Grigoriev I.V."/>
            <person name="Schmitt R."/>
            <person name="Kirk D."/>
            <person name="Rokhsar D.S."/>
        </authorList>
    </citation>
    <scope>NUCLEOTIDE SEQUENCE [LARGE SCALE GENOMIC DNA]</scope>
    <source>
        <strain evidence="5">f. Nagariensis / Eve</strain>
    </source>
</reference>
<dbReference type="PANTHER" id="PTHR10281">
    <property type="entry name" value="MEMBRANE-ASSOCIATED PROGESTERONE RECEPTOR COMPONENT-RELATED"/>
    <property type="match status" value="1"/>
</dbReference>
<dbReference type="AlphaFoldDB" id="D8TSD3"/>
<dbReference type="GeneID" id="9623888"/>
<proteinExistence type="inferred from homology"/>
<dbReference type="KEGG" id="vcn:VOLCADRAFT_59178"/>
<dbReference type="Proteomes" id="UP000001058">
    <property type="component" value="Unassembled WGS sequence"/>
</dbReference>
<feature type="domain" description="Cytochrome b5 heme-binding" evidence="3">
    <location>
        <begin position="5"/>
        <end position="101"/>
    </location>
</feature>
<dbReference type="GO" id="GO:0005783">
    <property type="term" value="C:endoplasmic reticulum"/>
    <property type="evidence" value="ECO:0007669"/>
    <property type="project" value="TreeGrafter"/>
</dbReference>
<dbReference type="eggNOG" id="KOG1110">
    <property type="taxonomic scope" value="Eukaryota"/>
</dbReference>
<dbReference type="EMBL" id="GL378334">
    <property type="protein sequence ID" value="EFJ49803.1"/>
    <property type="molecule type" value="Genomic_DNA"/>
</dbReference>
<evidence type="ECO:0000313" key="4">
    <source>
        <dbReference type="EMBL" id="EFJ49803.1"/>
    </source>
</evidence>
<dbReference type="SMART" id="SM01117">
    <property type="entry name" value="Cyt-b5"/>
    <property type="match status" value="1"/>
</dbReference>
<organism evidence="5">
    <name type="scientific">Volvox carteri f. nagariensis</name>
    <dbReference type="NCBI Taxonomy" id="3068"/>
    <lineage>
        <taxon>Eukaryota</taxon>
        <taxon>Viridiplantae</taxon>
        <taxon>Chlorophyta</taxon>
        <taxon>core chlorophytes</taxon>
        <taxon>Chlorophyceae</taxon>
        <taxon>CS clade</taxon>
        <taxon>Chlamydomonadales</taxon>
        <taxon>Volvocaceae</taxon>
        <taxon>Volvox</taxon>
    </lineage>
</organism>
<dbReference type="GO" id="GO:0016020">
    <property type="term" value="C:membrane"/>
    <property type="evidence" value="ECO:0007669"/>
    <property type="project" value="TreeGrafter"/>
</dbReference>
<accession>D8TSD3</accession>
<protein>
    <recommendedName>
        <fullName evidence="3">Cytochrome b5 heme-binding domain-containing protein</fullName>
    </recommendedName>
</protein>
<dbReference type="Pfam" id="PF00173">
    <property type="entry name" value="Cyt-b5"/>
    <property type="match status" value="1"/>
</dbReference>
<dbReference type="InterPro" id="IPR050577">
    <property type="entry name" value="MAPR/NEUFC/NENF-like"/>
</dbReference>
<keyword evidence="5" id="KW-1185">Reference proteome</keyword>
<dbReference type="FunCoup" id="D8TSD3">
    <property type="interactions" value="616"/>
</dbReference>
<dbReference type="SUPFAM" id="SSF55856">
    <property type="entry name" value="Cytochrome b5-like heme/steroid binding domain"/>
    <property type="match status" value="1"/>
</dbReference>
<dbReference type="FunFam" id="3.10.120.10:FF:000003">
    <property type="entry name" value="membrane-associated progesterone receptor component 1"/>
    <property type="match status" value="1"/>
</dbReference>
<name>D8TSD3_VOLCA</name>
<keyword evidence="1" id="KW-0446">Lipid-binding</keyword>